<organism evidence="1 2">
    <name type="scientific">Candidatus Nealsonbacteria bacterium RBG_13_38_11</name>
    <dbReference type="NCBI Taxonomy" id="1801662"/>
    <lineage>
        <taxon>Bacteria</taxon>
        <taxon>Candidatus Nealsoniibacteriota</taxon>
    </lineage>
</organism>
<accession>A0A1G2DYZ6</accession>
<dbReference type="AlphaFoldDB" id="A0A1G2DYZ6"/>
<evidence type="ECO:0000313" key="1">
    <source>
        <dbReference type="EMBL" id="OGZ18602.1"/>
    </source>
</evidence>
<sequence>MDLKSPYKGLFPCLKIDRIKIIIHTVNSSFKQISIKKREGTKMEILLVEEIKKQFGYDYVGRFYECLARAEKGTQRFHIRPDGQPAYEQRYDDVGIFSEGLAPAKKEGQWFHIRPDGQPAYEQRYIIVGLFFEGLALVESDGQQFRICRDGTRVEE</sequence>
<reference evidence="1 2" key="1">
    <citation type="journal article" date="2016" name="Nat. Commun.">
        <title>Thousands of microbial genomes shed light on interconnected biogeochemical processes in an aquifer system.</title>
        <authorList>
            <person name="Anantharaman K."/>
            <person name="Brown C.T."/>
            <person name="Hug L.A."/>
            <person name="Sharon I."/>
            <person name="Castelle C.J."/>
            <person name="Probst A.J."/>
            <person name="Thomas B.C."/>
            <person name="Singh A."/>
            <person name="Wilkins M.J."/>
            <person name="Karaoz U."/>
            <person name="Brodie E.L."/>
            <person name="Williams K.H."/>
            <person name="Hubbard S.S."/>
            <person name="Banfield J.F."/>
        </authorList>
    </citation>
    <scope>NUCLEOTIDE SEQUENCE [LARGE SCALE GENOMIC DNA]</scope>
</reference>
<gene>
    <name evidence="1" type="ORF">A2Z68_01800</name>
</gene>
<dbReference type="EMBL" id="MHLX01000027">
    <property type="protein sequence ID" value="OGZ18602.1"/>
    <property type="molecule type" value="Genomic_DNA"/>
</dbReference>
<evidence type="ECO:0000313" key="2">
    <source>
        <dbReference type="Proteomes" id="UP000176662"/>
    </source>
</evidence>
<dbReference type="InterPro" id="IPR032774">
    <property type="entry name" value="WG_beta_rep"/>
</dbReference>
<dbReference type="Proteomes" id="UP000176662">
    <property type="component" value="Unassembled WGS sequence"/>
</dbReference>
<dbReference type="Pfam" id="PF14903">
    <property type="entry name" value="WG_beta_rep"/>
    <property type="match status" value="1"/>
</dbReference>
<proteinExistence type="predicted"/>
<name>A0A1G2DYZ6_9BACT</name>
<protein>
    <submittedName>
        <fullName evidence="1">Uncharacterized protein</fullName>
    </submittedName>
</protein>
<comment type="caution">
    <text evidence="1">The sequence shown here is derived from an EMBL/GenBank/DDBJ whole genome shotgun (WGS) entry which is preliminary data.</text>
</comment>